<reference evidence="2" key="1">
    <citation type="submission" date="2016-10" db="EMBL/GenBank/DDBJ databases">
        <authorList>
            <person name="Varghese N."/>
            <person name="Submissions S."/>
        </authorList>
    </citation>
    <scope>NUCLEOTIDE SEQUENCE [LARGE SCALE GENOMIC DNA]</scope>
    <source>
        <strain evidence="2">DSM 18130</strain>
    </source>
</reference>
<dbReference type="STRING" id="332999.SAMN04488511_102252"/>
<organism evidence="1 2">
    <name type="scientific">Pedobacter suwonensis</name>
    <dbReference type="NCBI Taxonomy" id="332999"/>
    <lineage>
        <taxon>Bacteria</taxon>
        <taxon>Pseudomonadati</taxon>
        <taxon>Bacteroidota</taxon>
        <taxon>Sphingobacteriia</taxon>
        <taxon>Sphingobacteriales</taxon>
        <taxon>Sphingobacteriaceae</taxon>
        <taxon>Pedobacter</taxon>
    </lineage>
</organism>
<proteinExistence type="predicted"/>
<dbReference type="Pfam" id="PF21983">
    <property type="entry name" value="NikA-like"/>
    <property type="match status" value="1"/>
</dbReference>
<dbReference type="AlphaFoldDB" id="A0A1I0SNR9"/>
<evidence type="ECO:0000313" key="2">
    <source>
        <dbReference type="Proteomes" id="UP000198836"/>
    </source>
</evidence>
<dbReference type="RefSeq" id="WP_090980467.1">
    <property type="nucleotide sequence ID" value="NZ_FOJM01000002.1"/>
</dbReference>
<dbReference type="OrthoDB" id="681025at2"/>
<accession>A0A1I0SNR9</accession>
<sequence>MKKNLQGRPRMICGKRTKKIDVRFTEAEFELVLHLEKTLGLSRADLIRDRVLKDSVEVIVNAEQMIAALDLLGTEMGRSGNNINQLARYANTLTRQGILSVVVVERYNLLLENYRKVQKHLELLMRKLIRLTRK</sequence>
<dbReference type="InterPro" id="IPR053842">
    <property type="entry name" value="NikA-like"/>
</dbReference>
<gene>
    <name evidence="1" type="ORF">SAMN04488511_102252</name>
</gene>
<evidence type="ECO:0000313" key="1">
    <source>
        <dbReference type="EMBL" id="SFA41139.1"/>
    </source>
</evidence>
<dbReference type="Proteomes" id="UP000198836">
    <property type="component" value="Unassembled WGS sequence"/>
</dbReference>
<keyword evidence="2" id="KW-1185">Reference proteome</keyword>
<dbReference type="EMBL" id="FOJM01000002">
    <property type="protein sequence ID" value="SFA41139.1"/>
    <property type="molecule type" value="Genomic_DNA"/>
</dbReference>
<protein>
    <submittedName>
        <fullName evidence="1">Mobilisation protein (MobC)</fullName>
    </submittedName>
</protein>
<name>A0A1I0SNR9_9SPHI</name>